<dbReference type="KEGG" id="bliq:INP51_02775"/>
<name>A0A7M2RI22_9FIRM</name>
<dbReference type="RefSeq" id="WP_193736229.1">
    <property type="nucleotide sequence ID" value="NZ_CP063304.1"/>
</dbReference>
<dbReference type="InterPro" id="IPR023815">
    <property type="entry name" value="CRISPR-assoc_Csx19"/>
</dbReference>
<reference evidence="1 2" key="1">
    <citation type="submission" date="2020-10" db="EMBL/GenBank/DDBJ databases">
        <title>Blautia liquoris sp.nov., isolated from the mud in a fermentation cellar used for the production of Chinese strong-flavoured liquor.</title>
        <authorList>
            <person name="Lu L."/>
        </authorList>
    </citation>
    <scope>NUCLEOTIDE SEQUENCE [LARGE SCALE GENOMIC DNA]</scope>
    <source>
        <strain evidence="1 2">LZLJ-3</strain>
    </source>
</reference>
<evidence type="ECO:0000313" key="2">
    <source>
        <dbReference type="Proteomes" id="UP000593601"/>
    </source>
</evidence>
<sequence length="188" mass="21776">MDGCETLTELSEIEAKNQISSQFQQPANIYAVLDDAVCFGIFQYDKFLIAPTEKKKLAELDWKYLRELRVFEENQELLLLPEETGSNRWTGRIRRDSSEILNGDNIIKEKQKLWGHLEGSYRAEGVVWSLLKSERGTRIWIPWEMKEKEAAICVYKYLQIPDESEVQCSQNDIRMVGFCSWGGGNANE</sequence>
<accession>A0A7M2RI22</accession>
<organism evidence="1 2">
    <name type="scientific">Blautia liquoris</name>
    <dbReference type="NCBI Taxonomy" id="2779518"/>
    <lineage>
        <taxon>Bacteria</taxon>
        <taxon>Bacillati</taxon>
        <taxon>Bacillota</taxon>
        <taxon>Clostridia</taxon>
        <taxon>Lachnospirales</taxon>
        <taxon>Lachnospiraceae</taxon>
        <taxon>Blautia</taxon>
    </lineage>
</organism>
<dbReference type="EMBL" id="CP063304">
    <property type="protein sequence ID" value="QOV19909.1"/>
    <property type="molecule type" value="Genomic_DNA"/>
</dbReference>
<dbReference type="Proteomes" id="UP000593601">
    <property type="component" value="Chromosome"/>
</dbReference>
<evidence type="ECO:0000313" key="1">
    <source>
        <dbReference type="EMBL" id="QOV19909.1"/>
    </source>
</evidence>
<keyword evidence="2" id="KW-1185">Reference proteome</keyword>
<dbReference type="AlphaFoldDB" id="A0A7M2RI22"/>
<protein>
    <submittedName>
        <fullName evidence="1">Uncharacterized protein</fullName>
    </submittedName>
</protein>
<gene>
    <name evidence="1" type="ORF">INP51_02775</name>
</gene>
<proteinExistence type="predicted"/>
<dbReference type="NCBIfam" id="TIGR03984">
    <property type="entry name" value="CRISPR-associated protein Csx19"/>
    <property type="match status" value="1"/>
</dbReference>